<gene>
    <name evidence="2" type="ORF">RS130_03555</name>
</gene>
<dbReference type="RefSeq" id="WP_316024821.1">
    <property type="nucleotide sequence ID" value="NZ_JAWDIO010000002.1"/>
</dbReference>
<dbReference type="Proteomes" id="UP001247805">
    <property type="component" value="Unassembled WGS sequence"/>
</dbReference>
<feature type="compositionally biased region" description="Polar residues" evidence="1">
    <location>
        <begin position="32"/>
        <end position="41"/>
    </location>
</feature>
<evidence type="ECO:0000313" key="2">
    <source>
        <dbReference type="EMBL" id="MDU0353128.1"/>
    </source>
</evidence>
<comment type="caution">
    <text evidence="2">The sequence shown here is derived from an EMBL/GenBank/DDBJ whole genome shotgun (WGS) entry which is preliminary data.</text>
</comment>
<keyword evidence="3" id="KW-1185">Reference proteome</keyword>
<organism evidence="2 3">
    <name type="scientific">Paraglaciecola aquimarina</name>
    <dbReference type="NCBI Taxonomy" id="1235557"/>
    <lineage>
        <taxon>Bacteria</taxon>
        <taxon>Pseudomonadati</taxon>
        <taxon>Pseudomonadota</taxon>
        <taxon>Gammaproteobacteria</taxon>
        <taxon>Alteromonadales</taxon>
        <taxon>Alteromonadaceae</taxon>
        <taxon>Paraglaciecola</taxon>
    </lineage>
</organism>
<dbReference type="EMBL" id="JAWDIO010000002">
    <property type="protein sequence ID" value="MDU0353128.1"/>
    <property type="molecule type" value="Genomic_DNA"/>
</dbReference>
<evidence type="ECO:0000256" key="1">
    <source>
        <dbReference type="SAM" id="MobiDB-lite"/>
    </source>
</evidence>
<feature type="region of interest" description="Disordered" evidence="1">
    <location>
        <begin position="22"/>
        <end position="41"/>
    </location>
</feature>
<sequence>MRLLIFMSLWISQITLVDGKNLRDPTEPKGAASQQEMLNGG</sequence>
<protein>
    <submittedName>
        <fullName evidence="2">Uncharacterized protein</fullName>
    </submittedName>
</protein>
<proteinExistence type="predicted"/>
<accession>A0ABU3SSY6</accession>
<evidence type="ECO:0000313" key="3">
    <source>
        <dbReference type="Proteomes" id="UP001247805"/>
    </source>
</evidence>
<name>A0ABU3SSY6_9ALTE</name>
<reference evidence="2 3" key="1">
    <citation type="submission" date="2023-10" db="EMBL/GenBank/DDBJ databases">
        <title>Glaciecola aquimarina strain GGW-M5 nov., isolated from a coastal seawater.</title>
        <authorList>
            <person name="Bayburt H."/>
            <person name="Kim J.M."/>
            <person name="Choi B.J."/>
            <person name="Jeon C.O."/>
        </authorList>
    </citation>
    <scope>NUCLEOTIDE SEQUENCE [LARGE SCALE GENOMIC DNA]</scope>
    <source>
        <strain evidence="2 3">KCTC 32108</strain>
    </source>
</reference>